<dbReference type="Proteomes" id="UP000664844">
    <property type="component" value="Unassembled WGS sequence"/>
</dbReference>
<dbReference type="InterPro" id="IPR022441">
    <property type="entry name" value="Para_beta_helix_rpt-2"/>
</dbReference>
<evidence type="ECO:0000259" key="1">
    <source>
        <dbReference type="PROSITE" id="PS51272"/>
    </source>
</evidence>
<dbReference type="SMART" id="SM00710">
    <property type="entry name" value="PbH1"/>
    <property type="match status" value="8"/>
</dbReference>
<dbReference type="PROSITE" id="PS51272">
    <property type="entry name" value="SLH"/>
    <property type="match status" value="3"/>
</dbReference>
<dbReference type="SUPFAM" id="SSF51126">
    <property type="entry name" value="Pectin lyase-like"/>
    <property type="match status" value="1"/>
</dbReference>
<dbReference type="InterPro" id="IPR011459">
    <property type="entry name" value="DUF1565"/>
</dbReference>
<dbReference type="Pfam" id="PF07602">
    <property type="entry name" value="DUF1565"/>
    <property type="match status" value="2"/>
</dbReference>
<comment type="caution">
    <text evidence="2">The sequence shown here is derived from an EMBL/GenBank/DDBJ whole genome shotgun (WGS) entry which is preliminary data.</text>
</comment>
<reference evidence="2 3" key="1">
    <citation type="submission" date="2021-03" db="EMBL/GenBank/DDBJ databases">
        <title>Metabolic Capacity of the Antarctic Cyanobacterium Phormidium pseudopriestleyi that Sustains Oxygenic Photosynthesis in the Presence of Hydrogen Sulfide.</title>
        <authorList>
            <person name="Lumian J.E."/>
            <person name="Jungblut A.D."/>
            <person name="Dillon M.L."/>
            <person name="Hawes I."/>
            <person name="Doran P.T."/>
            <person name="Mackey T.J."/>
            <person name="Dick G.J."/>
            <person name="Grettenberger C.L."/>
            <person name="Sumner D.Y."/>
        </authorList>
    </citation>
    <scope>NUCLEOTIDE SEQUENCE [LARGE SCALE GENOMIC DNA]</scope>
    <source>
        <strain evidence="2 3">FRX01</strain>
    </source>
</reference>
<dbReference type="Gene3D" id="2.160.20.10">
    <property type="entry name" value="Single-stranded right-handed beta-helix, Pectin lyase-like"/>
    <property type="match status" value="1"/>
</dbReference>
<dbReference type="InterPro" id="IPR006626">
    <property type="entry name" value="PbH1"/>
</dbReference>
<dbReference type="PANTHER" id="PTHR43308:SF5">
    <property type="entry name" value="S-LAYER PROTEIN _ PEPTIDOGLYCAN ENDO-BETA-N-ACETYLGLUCOSAMINIDASE"/>
    <property type="match status" value="1"/>
</dbReference>
<dbReference type="InterPro" id="IPR011050">
    <property type="entry name" value="Pectin_lyase_fold/virulence"/>
</dbReference>
<dbReference type="NCBIfam" id="TIGR03804">
    <property type="entry name" value="para_beta_helix"/>
    <property type="match status" value="3"/>
</dbReference>
<keyword evidence="3" id="KW-1185">Reference proteome</keyword>
<evidence type="ECO:0000313" key="3">
    <source>
        <dbReference type="Proteomes" id="UP000664844"/>
    </source>
</evidence>
<feature type="domain" description="SLH" evidence="1">
    <location>
        <begin position="416"/>
        <end position="474"/>
    </location>
</feature>
<accession>A0ABS3FLE6</accession>
<dbReference type="InterPro" id="IPR001119">
    <property type="entry name" value="SLH_dom"/>
</dbReference>
<organism evidence="2 3">
    <name type="scientific">Phormidium pseudopriestleyi FRX01</name>
    <dbReference type="NCBI Taxonomy" id="1759528"/>
    <lineage>
        <taxon>Bacteria</taxon>
        <taxon>Bacillati</taxon>
        <taxon>Cyanobacteriota</taxon>
        <taxon>Cyanophyceae</taxon>
        <taxon>Oscillatoriophycideae</taxon>
        <taxon>Oscillatoriales</taxon>
        <taxon>Oscillatoriaceae</taxon>
        <taxon>Phormidium</taxon>
    </lineage>
</organism>
<dbReference type="EMBL" id="JAFLQW010000041">
    <property type="protein sequence ID" value="MBO0347814.1"/>
    <property type="molecule type" value="Genomic_DNA"/>
</dbReference>
<evidence type="ECO:0000313" key="2">
    <source>
        <dbReference type="EMBL" id="MBO0347814.1"/>
    </source>
</evidence>
<sequence>MMKRQYSTSKSSTVMNNQSKSRRAIASLPASLAALLLCTGAATVLPILAQVRSGHIPIAAATNNVLYVNPQLGRDTNAGTSEAAAYRTITYALQKAQTGTVIQLAAGTYSKDTGESFPLPVKSGVTLRGNNSNKGQGVLIIGGGTYLSRTFASQNVTVNAANTSTIEGVTITNPNASGTGLWIESTNPVIRNSTFKNSRRDGIFVTGNASPKIENNVFIENEANGISIAREAGGEVRGNIFQNTGFGLAVGGTSSVLVIGNTISQNVDGMVISNSATPVLRENAIEGNERDGIVVISSARPDLGTASSEGQNRIRNNGRHALYSVSSELIQAVGNDIDRDRIIGSINFVPANVQIAFQDVEGHWAQAYISALTKKGIIAGFPDGTFKPNEPVTRAQFAAIVAKAFAPTAQRQGMAFRDVTSSFWGADAISVAYRGGFLAGYPEGVFRPNQEIPKVQAIVALVSGLGLRTNDTAALSRYNDAAQIPDYALTAVAGATENQLVVNYPQIGQFNPNREATRAEVAAFVYQALVNSGKAEAIPSPYLVATP</sequence>
<dbReference type="InterPro" id="IPR012334">
    <property type="entry name" value="Pectin_lyas_fold"/>
</dbReference>
<dbReference type="PANTHER" id="PTHR43308">
    <property type="entry name" value="OUTER MEMBRANE PROTEIN ALPHA-RELATED"/>
    <property type="match status" value="1"/>
</dbReference>
<feature type="domain" description="SLH" evidence="1">
    <location>
        <begin position="475"/>
        <end position="539"/>
    </location>
</feature>
<dbReference type="InterPro" id="IPR051465">
    <property type="entry name" value="Cell_Envelope_Struct_Comp"/>
</dbReference>
<dbReference type="Pfam" id="PF00395">
    <property type="entry name" value="SLH"/>
    <property type="match status" value="3"/>
</dbReference>
<name>A0ABS3FLE6_9CYAN</name>
<protein>
    <submittedName>
        <fullName evidence="2">DUF1565 domain-containing protein</fullName>
    </submittedName>
</protein>
<gene>
    <name evidence="2" type="ORF">J0895_01555</name>
</gene>
<proteinExistence type="predicted"/>
<feature type="domain" description="SLH" evidence="1">
    <location>
        <begin position="352"/>
        <end position="415"/>
    </location>
</feature>